<evidence type="ECO:0000313" key="4">
    <source>
        <dbReference type="Proteomes" id="UP000471560"/>
    </source>
</evidence>
<proteinExistence type="predicted"/>
<accession>A0A6P0B5A5</accession>
<protein>
    <submittedName>
        <fullName evidence="3">Uncharacterized protein</fullName>
    </submittedName>
</protein>
<name>A0A6P0B5A5_RHILE</name>
<feature type="compositionally biased region" description="Basic and acidic residues" evidence="2">
    <location>
        <begin position="31"/>
        <end position="40"/>
    </location>
</feature>
<dbReference type="Proteomes" id="UP000471560">
    <property type="component" value="Unassembled WGS sequence"/>
</dbReference>
<dbReference type="SUPFAM" id="SSF56349">
    <property type="entry name" value="DNA breaking-rejoining enzymes"/>
    <property type="match status" value="1"/>
</dbReference>
<comment type="caution">
    <text evidence="3">The sequence shown here is derived from an EMBL/GenBank/DDBJ whole genome shotgun (WGS) entry which is preliminary data.</text>
</comment>
<evidence type="ECO:0000313" key="3">
    <source>
        <dbReference type="EMBL" id="NEI35070.1"/>
    </source>
</evidence>
<dbReference type="GO" id="GO:0006310">
    <property type="term" value="P:DNA recombination"/>
    <property type="evidence" value="ECO:0007669"/>
    <property type="project" value="UniProtKB-KW"/>
</dbReference>
<dbReference type="AlphaFoldDB" id="A0A6P0B5A5"/>
<keyword evidence="1" id="KW-0233">DNA recombination</keyword>
<evidence type="ECO:0000256" key="1">
    <source>
        <dbReference type="ARBA" id="ARBA00023172"/>
    </source>
</evidence>
<reference evidence="3 4" key="1">
    <citation type="submission" date="2019-12" db="EMBL/GenBank/DDBJ databases">
        <title>Rhizobium genotypes associated with high levels of biological nitrogen fixation by grain legumes in a temperate-maritime cropping system.</title>
        <authorList>
            <person name="Maluk M."/>
            <person name="Francesc Ferrando Molina F."/>
            <person name="Lopez Del Egido L."/>
            <person name="Lafos M."/>
            <person name="Langarica-Fuentes A."/>
            <person name="Gebre Yohannes G."/>
            <person name="Young M.W."/>
            <person name="Martin P."/>
            <person name="Gantlett R."/>
            <person name="Kenicer G."/>
            <person name="Hawes C."/>
            <person name="Begg G.S."/>
            <person name="Quilliam R.S."/>
            <person name="Squire G.R."/>
            <person name="Poole P.S."/>
            <person name="Young P.W."/>
            <person name="Iannetta P.M."/>
            <person name="James E.K."/>
        </authorList>
    </citation>
    <scope>NUCLEOTIDE SEQUENCE [LARGE SCALE GENOMIC DNA]</scope>
    <source>
        <strain evidence="3 4">JHI1096</strain>
    </source>
</reference>
<sequence length="502" mass="56193">MAVNLLVEAASSGLLPPPAFPLTSVPNAKVEEGYDQERTARKPPPPRIDAKKKPFPDKFVTELLSRAFWIQDNLAPSVIQYFDALNAFEAEGALNSDQWKPIRRQAIDSIDWRDAKGDLIAELPFPIRQRRDQYKYEYSVRWPPQHHSTLRLVLRVIQILNLCTVAFCTAARRHELQGMVHQAIVHEEDGTVVEGVTFKNTGRARGRKRDWPLHQRAAKAIALQEQLAKLVRPEGKSHLWVTLKEHDDPVGSPLADPTSASVNVVDHLNLVELAEGRAHLHRWRHTTARMIGLAVENAPEVLMDLLGNNLEGVLDYLLSDPDLAKEVIRIAEEYTYALAEQAIKDVDEGAAGGPAAASIKQGVEDLKMRRGIRRLGTDETAEAVQQLIASGTAFQVVRRGVICTKQPGEFGPCTKTLGRADKGSCRSTCTHRLELAAEKHQCERQIEAVLELITNATSAGQTMVVEHLKGQFIYEMERWSDVRSRIFGRHRLALELWDESSV</sequence>
<gene>
    <name evidence="3" type="ORF">GR204_13900</name>
</gene>
<dbReference type="EMBL" id="WUEZ01000013">
    <property type="protein sequence ID" value="NEI35070.1"/>
    <property type="molecule type" value="Genomic_DNA"/>
</dbReference>
<feature type="region of interest" description="Disordered" evidence="2">
    <location>
        <begin position="31"/>
        <end position="52"/>
    </location>
</feature>
<dbReference type="GO" id="GO:0015074">
    <property type="term" value="P:DNA integration"/>
    <property type="evidence" value="ECO:0007669"/>
    <property type="project" value="InterPro"/>
</dbReference>
<dbReference type="InterPro" id="IPR013762">
    <property type="entry name" value="Integrase-like_cat_sf"/>
</dbReference>
<dbReference type="InterPro" id="IPR011010">
    <property type="entry name" value="DNA_brk_join_enz"/>
</dbReference>
<dbReference type="RefSeq" id="WP_164576870.1">
    <property type="nucleotide sequence ID" value="NZ_WUEZ01000013.1"/>
</dbReference>
<organism evidence="3 4">
    <name type="scientific">Rhizobium leguminosarum</name>
    <dbReference type="NCBI Taxonomy" id="384"/>
    <lineage>
        <taxon>Bacteria</taxon>
        <taxon>Pseudomonadati</taxon>
        <taxon>Pseudomonadota</taxon>
        <taxon>Alphaproteobacteria</taxon>
        <taxon>Hyphomicrobiales</taxon>
        <taxon>Rhizobiaceae</taxon>
        <taxon>Rhizobium/Agrobacterium group</taxon>
        <taxon>Rhizobium</taxon>
    </lineage>
</organism>
<dbReference type="Gene3D" id="1.10.443.10">
    <property type="entry name" value="Intergrase catalytic core"/>
    <property type="match status" value="1"/>
</dbReference>
<evidence type="ECO:0000256" key="2">
    <source>
        <dbReference type="SAM" id="MobiDB-lite"/>
    </source>
</evidence>
<dbReference type="GO" id="GO:0003677">
    <property type="term" value="F:DNA binding"/>
    <property type="evidence" value="ECO:0007669"/>
    <property type="project" value="InterPro"/>
</dbReference>